<dbReference type="EMBL" id="LR727598">
    <property type="protein sequence ID" value="VWO99376.1"/>
    <property type="molecule type" value="Genomic_DNA"/>
</dbReference>
<feature type="transmembrane region" description="Helical" evidence="1">
    <location>
        <begin position="18"/>
        <end position="36"/>
    </location>
</feature>
<proteinExistence type="predicted"/>
<evidence type="ECO:0000259" key="2">
    <source>
        <dbReference type="Pfam" id="PF20151"/>
    </source>
</evidence>
<gene>
    <name evidence="3" type="primary">Q8NJS2</name>
</gene>
<dbReference type="AlphaFoldDB" id="A0A5K1K1F4"/>
<dbReference type="Pfam" id="PF20151">
    <property type="entry name" value="DUF6533"/>
    <property type="match status" value="1"/>
</dbReference>
<reference evidence="3" key="1">
    <citation type="submission" date="2019-10" db="EMBL/GenBank/DDBJ databases">
        <authorList>
            <person name="Nor Muhammad N."/>
        </authorList>
    </citation>
    <scope>NUCLEOTIDE SEQUENCE</scope>
</reference>
<feature type="transmembrane region" description="Helical" evidence="1">
    <location>
        <begin position="57"/>
        <end position="76"/>
    </location>
</feature>
<keyword evidence="1" id="KW-0472">Membrane</keyword>
<feature type="domain" description="DUF6533" evidence="2">
    <location>
        <begin position="24"/>
        <end position="68"/>
    </location>
</feature>
<evidence type="ECO:0000256" key="1">
    <source>
        <dbReference type="SAM" id="Phobius"/>
    </source>
</evidence>
<sequence length="291" mass="32575">MLPPLDIARIITVKNTSFISNLTTVGIAALVGYDYLLTVPRECRLLWKRRRVNAATILFFVNRYTALLYYVVLAYYRCLSLTVPRSWFLSALTFFWSALAFPLDYYGDFHHTSFIEDPVLRCLPAATTPTTLSLIGQYGTIFIRGGQIFADVLVIGITWRATYHAFSEGSKCFLARVTFEHELPLACPVHAHFIRDQGLGAVECLSLSLIVSSSLILLPSSITAILVSRFILDLHETHRSLSEPSGLTGVQVLGSDIGRLGSRELVSFEEELEEWSVEPNKAWLDTQSGTF</sequence>
<keyword evidence="1" id="KW-0812">Transmembrane</keyword>
<protein>
    <submittedName>
        <fullName evidence="3">Aspartyl proteinase</fullName>
    </submittedName>
</protein>
<name>A0A5K1K1F4_9APHY</name>
<dbReference type="InterPro" id="IPR045340">
    <property type="entry name" value="DUF6533"/>
</dbReference>
<feature type="transmembrane region" description="Helical" evidence="1">
    <location>
        <begin position="88"/>
        <end position="106"/>
    </location>
</feature>
<keyword evidence="1" id="KW-1133">Transmembrane helix</keyword>
<organism evidence="3">
    <name type="scientific">Ganoderma boninense</name>
    <dbReference type="NCBI Taxonomy" id="34458"/>
    <lineage>
        <taxon>Eukaryota</taxon>
        <taxon>Fungi</taxon>
        <taxon>Dikarya</taxon>
        <taxon>Basidiomycota</taxon>
        <taxon>Agaricomycotina</taxon>
        <taxon>Agaricomycetes</taxon>
        <taxon>Polyporales</taxon>
        <taxon>Polyporaceae</taxon>
        <taxon>Ganoderma</taxon>
    </lineage>
</organism>
<accession>A0A5K1K1F4</accession>
<evidence type="ECO:0000313" key="3">
    <source>
        <dbReference type="EMBL" id="VWO99376.1"/>
    </source>
</evidence>